<keyword evidence="10 11" id="KW-0998">Cell outer membrane</keyword>
<keyword evidence="7" id="KW-0406">Ion transport</keyword>
<evidence type="ECO:0000256" key="10">
    <source>
        <dbReference type="ARBA" id="ARBA00023237"/>
    </source>
</evidence>
<evidence type="ECO:0000256" key="1">
    <source>
        <dbReference type="ARBA" id="ARBA00004571"/>
    </source>
</evidence>
<dbReference type="SUPFAM" id="SSF56935">
    <property type="entry name" value="Porins"/>
    <property type="match status" value="1"/>
</dbReference>
<keyword evidence="8 12" id="KW-0798">TonB box</keyword>
<keyword evidence="3 11" id="KW-1134">Transmembrane beta strand</keyword>
<evidence type="ECO:0000256" key="8">
    <source>
        <dbReference type="ARBA" id="ARBA00023077"/>
    </source>
</evidence>
<comment type="caution">
    <text evidence="16">The sequence shown here is derived from an EMBL/GenBank/DDBJ whole genome shotgun (WGS) entry which is preliminary data.</text>
</comment>
<evidence type="ECO:0000256" key="3">
    <source>
        <dbReference type="ARBA" id="ARBA00022452"/>
    </source>
</evidence>
<accession>A0A916YDR5</accession>
<comment type="similarity">
    <text evidence="11 12">Belongs to the TonB-dependent receptor family.</text>
</comment>
<evidence type="ECO:0000256" key="9">
    <source>
        <dbReference type="ARBA" id="ARBA00023136"/>
    </source>
</evidence>
<organism evidence="16 17">
    <name type="scientific">Croceicoccus pelagius</name>
    <dbReference type="NCBI Taxonomy" id="1703341"/>
    <lineage>
        <taxon>Bacteria</taxon>
        <taxon>Pseudomonadati</taxon>
        <taxon>Pseudomonadota</taxon>
        <taxon>Alphaproteobacteria</taxon>
        <taxon>Sphingomonadales</taxon>
        <taxon>Erythrobacteraceae</taxon>
        <taxon>Croceicoccus</taxon>
    </lineage>
</organism>
<proteinExistence type="inferred from homology"/>
<gene>
    <name evidence="16" type="ORF">GCM10010989_11920</name>
</gene>
<evidence type="ECO:0000256" key="13">
    <source>
        <dbReference type="SAM" id="SignalP"/>
    </source>
</evidence>
<dbReference type="Pfam" id="PF07715">
    <property type="entry name" value="Plug"/>
    <property type="match status" value="1"/>
</dbReference>
<dbReference type="PANTHER" id="PTHR32552:SF81">
    <property type="entry name" value="TONB-DEPENDENT OUTER MEMBRANE RECEPTOR"/>
    <property type="match status" value="1"/>
</dbReference>
<dbReference type="PANTHER" id="PTHR32552">
    <property type="entry name" value="FERRICHROME IRON RECEPTOR-RELATED"/>
    <property type="match status" value="1"/>
</dbReference>
<keyword evidence="9 11" id="KW-0472">Membrane</keyword>
<dbReference type="Proteomes" id="UP000598997">
    <property type="component" value="Unassembled WGS sequence"/>
</dbReference>
<feature type="domain" description="TonB-dependent receptor plug" evidence="15">
    <location>
        <begin position="64"/>
        <end position="172"/>
    </location>
</feature>
<dbReference type="InterPro" id="IPR000531">
    <property type="entry name" value="Beta-barrel_TonB"/>
</dbReference>
<evidence type="ECO:0000256" key="12">
    <source>
        <dbReference type="RuleBase" id="RU003357"/>
    </source>
</evidence>
<feature type="domain" description="TonB-dependent receptor-like beta-barrel" evidence="14">
    <location>
        <begin position="344"/>
        <end position="780"/>
    </location>
</feature>
<evidence type="ECO:0000313" key="17">
    <source>
        <dbReference type="Proteomes" id="UP000598997"/>
    </source>
</evidence>
<keyword evidence="13" id="KW-0732">Signal</keyword>
<dbReference type="GO" id="GO:0006826">
    <property type="term" value="P:iron ion transport"/>
    <property type="evidence" value="ECO:0007669"/>
    <property type="project" value="UniProtKB-KW"/>
</dbReference>
<keyword evidence="4" id="KW-0410">Iron transport</keyword>
<dbReference type="OrthoDB" id="7618183at2"/>
<dbReference type="InterPro" id="IPR036942">
    <property type="entry name" value="Beta-barrel_TonB_sf"/>
</dbReference>
<dbReference type="Pfam" id="PF00593">
    <property type="entry name" value="TonB_dep_Rec_b-barrel"/>
    <property type="match status" value="1"/>
</dbReference>
<evidence type="ECO:0000256" key="7">
    <source>
        <dbReference type="ARBA" id="ARBA00023065"/>
    </source>
</evidence>
<evidence type="ECO:0000256" key="4">
    <source>
        <dbReference type="ARBA" id="ARBA00022496"/>
    </source>
</evidence>
<comment type="subcellular location">
    <subcellularLocation>
        <location evidence="1 11">Cell outer membrane</location>
        <topology evidence="1 11">Multi-pass membrane protein</topology>
    </subcellularLocation>
</comment>
<keyword evidence="17" id="KW-1185">Reference proteome</keyword>
<dbReference type="InterPro" id="IPR012910">
    <property type="entry name" value="Plug_dom"/>
</dbReference>
<dbReference type="EMBL" id="BMIO01000003">
    <property type="protein sequence ID" value="GGD39417.1"/>
    <property type="molecule type" value="Genomic_DNA"/>
</dbReference>
<evidence type="ECO:0000313" key="16">
    <source>
        <dbReference type="EMBL" id="GGD39417.1"/>
    </source>
</evidence>
<name>A0A916YDR5_9SPHN</name>
<dbReference type="Gene3D" id="2.40.170.20">
    <property type="entry name" value="TonB-dependent receptor, beta-barrel domain"/>
    <property type="match status" value="1"/>
</dbReference>
<dbReference type="InterPro" id="IPR039426">
    <property type="entry name" value="TonB-dep_rcpt-like"/>
</dbReference>
<dbReference type="GO" id="GO:0009279">
    <property type="term" value="C:cell outer membrane"/>
    <property type="evidence" value="ECO:0007669"/>
    <property type="project" value="UniProtKB-SubCell"/>
</dbReference>
<evidence type="ECO:0000256" key="11">
    <source>
        <dbReference type="PROSITE-ProRule" id="PRU01360"/>
    </source>
</evidence>
<dbReference type="AlphaFoldDB" id="A0A916YDR5"/>
<feature type="chain" id="PRO_5036907646" evidence="13">
    <location>
        <begin position="33"/>
        <end position="828"/>
    </location>
</feature>
<keyword evidence="16" id="KW-0675">Receptor</keyword>
<feature type="signal peptide" evidence="13">
    <location>
        <begin position="1"/>
        <end position="32"/>
    </location>
</feature>
<evidence type="ECO:0000259" key="14">
    <source>
        <dbReference type="Pfam" id="PF00593"/>
    </source>
</evidence>
<evidence type="ECO:0000259" key="15">
    <source>
        <dbReference type="Pfam" id="PF07715"/>
    </source>
</evidence>
<reference evidence="16 17" key="1">
    <citation type="journal article" date="2014" name="Int. J. Syst. Evol. Microbiol.">
        <title>Complete genome sequence of Corynebacterium casei LMG S-19264T (=DSM 44701T), isolated from a smear-ripened cheese.</title>
        <authorList>
            <consortium name="US DOE Joint Genome Institute (JGI-PGF)"/>
            <person name="Walter F."/>
            <person name="Albersmeier A."/>
            <person name="Kalinowski J."/>
            <person name="Ruckert C."/>
        </authorList>
    </citation>
    <scope>NUCLEOTIDE SEQUENCE [LARGE SCALE GENOMIC DNA]</scope>
    <source>
        <strain evidence="16 17">CGMCC 1.15358</strain>
    </source>
</reference>
<dbReference type="PROSITE" id="PS52016">
    <property type="entry name" value="TONB_DEPENDENT_REC_3"/>
    <property type="match status" value="1"/>
</dbReference>
<dbReference type="Gene3D" id="2.170.130.10">
    <property type="entry name" value="TonB-dependent receptor, plug domain"/>
    <property type="match status" value="1"/>
</dbReference>
<evidence type="ECO:0000256" key="6">
    <source>
        <dbReference type="ARBA" id="ARBA00023004"/>
    </source>
</evidence>
<protein>
    <submittedName>
        <fullName evidence="16">TonB-dependent receptor</fullName>
    </submittedName>
</protein>
<dbReference type="InterPro" id="IPR037066">
    <property type="entry name" value="Plug_dom_sf"/>
</dbReference>
<sequence length="828" mass="88618">MLQGSDLVRGRRTLTSVLAIACACGAANTAHAQDAAGEDSEASTAAKGGLSEIIVTARKRVESAQDVPVSVTAISAAEIADRDLTSLERVAAATPQLAIGRNATGSGAQLTLRGVGSNSLSIGTEQSIAVIVDGVYYGQGRTINEGFFDLGGIEILKGPQSLFFGKNATAGVISITTANPTDYFTASSRTSYEFNAGKLKEEVVVSGPVSDRVGFRLAARVAKDFGHLFDNRADSITYTTTDRPAAGVTNATTDHIATAPSNNGPKEREYLVRGTIDWEATDRLTATLKANVGYNRTSGTWNYAVFACDGGQSHLSPGTPCERDFALYSNNMPADIAAETRFARPDGDNFNKYSSWGVTGTLEYDLDALTITSVTNYQWNRNTWSLDIDYQSASSPALNIWGTEVSDYNAFSEELRVLSDFDGAFNFLLGGYYQTSERGFEQNVLFAGFENSEAPDGFRYVAYAKDSSTEGETLSAYGQAIVELIPDTLEITGGARYIHETKDSIFVQPYAHPLLAGSRYAVDDPLTAKQTFDNWSPEATLTWTPSETVTVYGAYKTAYKSGGFSNSSIQSPTTPLEFFLFEPEKAKGFEVGLKTDLLDRQLRFNVTGYIYKFTDLQVTYLDSAALAYNSINAGSAKTKGVEVEFAYAPYAVPGLELSGSANYNHARYGTALAPCYGGQSFDAGCIPNLLSIGTPGQDLDGKPTSDAPDWTGSLGARYEADLNQSMKYGLSVNARYSSDYLPSAFGAPLSRQDEYVSLDAGVRFGAIDDTWQLALIGKNLTNQFVATGVTDGSGTGSGTGTNMAVPADQVGFISMPRTVTLQLTLQIP</sequence>
<evidence type="ECO:0000256" key="5">
    <source>
        <dbReference type="ARBA" id="ARBA00022692"/>
    </source>
</evidence>
<keyword evidence="5 11" id="KW-0812">Transmembrane</keyword>
<keyword evidence="6" id="KW-0408">Iron</keyword>
<evidence type="ECO:0000256" key="2">
    <source>
        <dbReference type="ARBA" id="ARBA00022448"/>
    </source>
</evidence>
<keyword evidence="2 11" id="KW-0813">Transport</keyword>